<organism evidence="10 11">
    <name type="scientific">Labrus bergylta</name>
    <name type="common">ballan wrasse</name>
    <dbReference type="NCBI Taxonomy" id="56723"/>
    <lineage>
        <taxon>Eukaryota</taxon>
        <taxon>Metazoa</taxon>
        <taxon>Chordata</taxon>
        <taxon>Craniata</taxon>
        <taxon>Vertebrata</taxon>
        <taxon>Euteleostomi</taxon>
        <taxon>Actinopterygii</taxon>
        <taxon>Neopterygii</taxon>
        <taxon>Teleostei</taxon>
        <taxon>Neoteleostei</taxon>
        <taxon>Acanthomorphata</taxon>
        <taxon>Eupercaria</taxon>
        <taxon>Labriformes</taxon>
        <taxon>Labridae</taxon>
        <taxon>Labrus</taxon>
    </lineage>
</organism>
<dbReference type="PANTHER" id="PTHR14324:SF3">
    <property type="entry name" value="CONDENSIN-2 COMPLEX SUBUNIT H2"/>
    <property type="match status" value="1"/>
</dbReference>
<feature type="region of interest" description="Disordered" evidence="7">
    <location>
        <begin position="352"/>
        <end position="373"/>
    </location>
</feature>
<feature type="domain" description="Condensin-2 complex subunit H2 C-terminal" evidence="9">
    <location>
        <begin position="402"/>
        <end position="529"/>
    </location>
</feature>
<evidence type="ECO:0000256" key="1">
    <source>
        <dbReference type="ARBA" id="ARBA00004123"/>
    </source>
</evidence>
<dbReference type="FunCoup" id="A0A3Q3EL40">
    <property type="interactions" value="1379"/>
</dbReference>
<evidence type="ECO:0000256" key="3">
    <source>
        <dbReference type="ARBA" id="ARBA00016903"/>
    </source>
</evidence>
<dbReference type="InParanoid" id="A0A3Q3EL40"/>
<reference evidence="10" key="1">
    <citation type="submission" date="2025-08" db="UniProtKB">
        <authorList>
            <consortium name="Ensembl"/>
        </authorList>
    </citation>
    <scope>IDENTIFICATION</scope>
</reference>
<dbReference type="GO" id="GO:0010032">
    <property type="term" value="P:meiotic chromosome condensation"/>
    <property type="evidence" value="ECO:0007669"/>
    <property type="project" value="TreeGrafter"/>
</dbReference>
<comment type="similarity">
    <text evidence="2">Belongs to the CND2 H2 (condensin-2 subunit 2) family.</text>
</comment>
<protein>
    <recommendedName>
        <fullName evidence="3">Condensin-2 complex subunit H2</fullName>
    </recommendedName>
    <alternativeName>
        <fullName evidence="6">Non-SMC condensin II complex subunit H2</fullName>
    </alternativeName>
</protein>
<dbReference type="STRING" id="56723.ENSLBEP00000008231"/>
<accession>A0A3Q3EL40</accession>
<sequence>MESTESRYAHLLQPIRELTKNWDIDVASELNDYLDELDEMCITFDGGKTSLNFAEAALLIQGSACIYSKKVELLHSLVYQTLEYINDRNKKRSKQAAKSQGDDADGAASHDDADDVAETVSVAPLPPESLIPPESYEKKKIPLISVKGEILCSLKDFRINIFIPGDEDMILLTLGSAASRFLLENHQRPAETLDQQRPGPLRPDAAAAGEAHLEAAVVSADVGENGGDAADDFLPMEDEPMEQDMEEHVERQQAPSEGAGPVNVWMLHDLYAVLGEEKPSKPGKCYKVPDGLDDGGKRKRKRAAALQDFRSWFRGTYLNYVYLSAMKEKLKTRKKIFRRGVVVSDEELRRTFLQPEEAGPQQEGEEPVDGFRHADLLGGDDDLSDNEHDVFPDDVPAEDELSYEDLVKLRVQLVVNSRGYTQETALSRRVKDWEDKIQPELLIQEDRPAFDIHDYGDRIVGALNGVGQRRSFASIVAGLDNFEACKYLLASLQLANDHTVEVDSALGLEESVDSMGLTLLSTLRATDRFKTLTASQ</sequence>
<dbReference type="InterPro" id="IPR031737">
    <property type="entry name" value="CNDH2_C"/>
</dbReference>
<evidence type="ECO:0000313" key="10">
    <source>
        <dbReference type="Ensembl" id="ENSLBEP00000008231.1"/>
    </source>
</evidence>
<evidence type="ECO:0000256" key="7">
    <source>
        <dbReference type="SAM" id="MobiDB-lite"/>
    </source>
</evidence>
<dbReference type="PANTHER" id="PTHR14324">
    <property type="entry name" value="CONDENSIN-2 COMPLEX SUBUNIT H2"/>
    <property type="match status" value="1"/>
</dbReference>
<evidence type="ECO:0000256" key="4">
    <source>
        <dbReference type="ARBA" id="ARBA00023067"/>
    </source>
</evidence>
<dbReference type="Pfam" id="PF16858">
    <property type="entry name" value="CNDH2_C"/>
    <property type="match status" value="1"/>
</dbReference>
<dbReference type="Pfam" id="PF06278">
    <property type="entry name" value="CNDH2_N"/>
    <property type="match status" value="1"/>
</dbReference>
<dbReference type="GeneTree" id="ENSGT00390000014443"/>
<reference evidence="10" key="2">
    <citation type="submission" date="2025-09" db="UniProtKB">
        <authorList>
            <consortium name="Ensembl"/>
        </authorList>
    </citation>
    <scope>IDENTIFICATION</scope>
</reference>
<evidence type="ECO:0000259" key="9">
    <source>
        <dbReference type="Pfam" id="PF16858"/>
    </source>
</evidence>
<evidence type="ECO:0000259" key="8">
    <source>
        <dbReference type="Pfam" id="PF06278"/>
    </source>
</evidence>
<keyword evidence="11" id="KW-1185">Reference proteome</keyword>
<dbReference type="AlphaFoldDB" id="A0A3Q3EL40"/>
<dbReference type="Ensembl" id="ENSLBET00000008641.1">
    <property type="protein sequence ID" value="ENSLBEP00000008231.1"/>
    <property type="gene ID" value="ENSLBEG00000006307.1"/>
</dbReference>
<evidence type="ECO:0000256" key="6">
    <source>
        <dbReference type="ARBA" id="ARBA00030479"/>
    </source>
</evidence>
<evidence type="ECO:0000313" key="11">
    <source>
        <dbReference type="Proteomes" id="UP000261660"/>
    </source>
</evidence>
<name>A0A3Q3EL40_9LABR</name>
<dbReference type="InterPro" id="IPR009378">
    <property type="entry name" value="H2_N"/>
</dbReference>
<dbReference type="GO" id="GO:0051306">
    <property type="term" value="P:mitotic sister chromatid separation"/>
    <property type="evidence" value="ECO:0007669"/>
    <property type="project" value="TreeGrafter"/>
</dbReference>
<dbReference type="GO" id="GO:0000796">
    <property type="term" value="C:condensin complex"/>
    <property type="evidence" value="ECO:0007669"/>
    <property type="project" value="TreeGrafter"/>
</dbReference>
<comment type="subcellular location">
    <subcellularLocation>
        <location evidence="1">Nucleus</location>
    </subcellularLocation>
</comment>
<dbReference type="InterPro" id="IPR031739">
    <property type="entry name" value="Ncaph2"/>
</dbReference>
<evidence type="ECO:0000256" key="5">
    <source>
        <dbReference type="ARBA" id="ARBA00023242"/>
    </source>
</evidence>
<dbReference type="GO" id="GO:0005634">
    <property type="term" value="C:nucleus"/>
    <property type="evidence" value="ECO:0007669"/>
    <property type="project" value="UniProtKB-SubCell"/>
</dbReference>
<dbReference type="Proteomes" id="UP000261660">
    <property type="component" value="Unplaced"/>
</dbReference>
<evidence type="ECO:0000256" key="2">
    <source>
        <dbReference type="ARBA" id="ARBA00007844"/>
    </source>
</evidence>
<keyword evidence="5" id="KW-0539">Nucleus</keyword>
<keyword evidence="4" id="KW-0226">DNA condensation</keyword>
<dbReference type="GO" id="GO:0003682">
    <property type="term" value="F:chromatin binding"/>
    <property type="evidence" value="ECO:0007669"/>
    <property type="project" value="TreeGrafter"/>
</dbReference>
<proteinExistence type="inferred from homology"/>
<feature type="region of interest" description="Disordered" evidence="7">
    <location>
        <begin position="90"/>
        <end position="115"/>
    </location>
</feature>
<feature type="domain" description="Condensin II complex subunit H2 N-terminal" evidence="8">
    <location>
        <begin position="6"/>
        <end position="112"/>
    </location>
</feature>